<keyword evidence="10 14" id="KW-0067">ATP-binding</keyword>
<dbReference type="PANTHER" id="PTHR13697:SF4">
    <property type="entry name" value="ATP-DEPENDENT 6-PHOSPHOFRUCTOKINASE"/>
    <property type="match status" value="1"/>
</dbReference>
<comment type="activity regulation">
    <text evidence="14">Allosterically activated by ADP, AMP, or fructose 2,6-bisphosphate, and allosterically inhibited by ATP or citrate.</text>
</comment>
<evidence type="ECO:0000256" key="12">
    <source>
        <dbReference type="ARBA" id="ARBA00023152"/>
    </source>
</evidence>
<feature type="active site" description="Proton acceptor" evidence="14">
    <location>
        <position position="420"/>
    </location>
</feature>
<dbReference type="PIRSF" id="PIRSF000533">
    <property type="entry name" value="ATP_PFK_euk"/>
    <property type="match status" value="1"/>
</dbReference>
<dbReference type="EMBL" id="MDYQ01000069">
    <property type="protein sequence ID" value="PRP84077.1"/>
    <property type="molecule type" value="Genomic_DNA"/>
</dbReference>
<comment type="similarity">
    <text evidence="14">Belongs to the phosphofructokinase type A (PFKA) family. ATP-dependent PFK group I subfamily. Eukaryotic two domain clade 'E' sub-subfamily.</text>
</comment>
<dbReference type="InterPro" id="IPR029068">
    <property type="entry name" value="Glyas_Bleomycin-R_OHBP_Dase"/>
</dbReference>
<comment type="pathway">
    <text evidence="3 14 15">Carbohydrate degradation; glycolysis; D-glyceraldehyde 3-phosphate and glycerone phosphate from D-glucose: step 3/4.</text>
</comment>
<dbReference type="PROSITE" id="PS00433">
    <property type="entry name" value="PHOSPHOFRUCTOKINASE"/>
    <property type="match status" value="2"/>
</dbReference>
<protein>
    <recommendedName>
        <fullName evidence="14">ATP-dependent 6-phosphofructokinase</fullName>
        <shortName evidence="14">ATP-PFK</shortName>
        <shortName evidence="14">Phosphofructokinase</shortName>
        <ecNumber evidence="14">2.7.1.11</ecNumber>
    </recommendedName>
    <alternativeName>
        <fullName evidence="14">Phosphohexokinase</fullName>
    </alternativeName>
</protein>
<dbReference type="GO" id="GO:0003872">
    <property type="term" value="F:6-phosphofructokinase activity"/>
    <property type="evidence" value="ECO:0007669"/>
    <property type="project" value="UniProtKB-UniRule"/>
</dbReference>
<evidence type="ECO:0000259" key="16">
    <source>
        <dbReference type="Pfam" id="PF00365"/>
    </source>
</evidence>
<keyword evidence="9 14" id="KW-0418">Kinase</keyword>
<feature type="binding site" evidence="14">
    <location>
        <position position="927"/>
    </location>
    <ligand>
        <name>beta-D-fructose 2,6-bisphosphate</name>
        <dbReference type="ChEBI" id="CHEBI:58579"/>
        <note>allosteric activator; ligand shared between dimeric partners</note>
    </ligand>
</feature>
<dbReference type="FunCoup" id="A0A2P6NJF7">
    <property type="interactions" value="354"/>
</dbReference>
<feature type="domain" description="Phosphofructokinase" evidence="16">
    <location>
        <begin position="271"/>
        <end position="578"/>
    </location>
</feature>
<feature type="binding site" evidence="14">
    <location>
        <position position="279"/>
    </location>
    <ligand>
        <name>ATP</name>
        <dbReference type="ChEBI" id="CHEBI:30616"/>
    </ligand>
</feature>
<feature type="binding site" evidence="14">
    <location>
        <position position="546"/>
    </location>
    <ligand>
        <name>substrate</name>
        <note>ligand shared between dimeric partners</note>
    </ligand>
</feature>
<evidence type="ECO:0000256" key="15">
    <source>
        <dbReference type="PIRNR" id="PIRNR000533"/>
    </source>
</evidence>
<dbReference type="AlphaFoldDB" id="A0A2P6NJF7"/>
<evidence type="ECO:0000256" key="8">
    <source>
        <dbReference type="ARBA" id="ARBA00022741"/>
    </source>
</evidence>
<dbReference type="Gene3D" id="3.40.50.450">
    <property type="match status" value="2"/>
</dbReference>
<evidence type="ECO:0000256" key="4">
    <source>
        <dbReference type="ARBA" id="ARBA00022490"/>
    </source>
</evidence>
<dbReference type="EC" id="2.7.1.11" evidence="14"/>
<comment type="catalytic activity">
    <reaction evidence="13 14 15">
        <text>beta-D-fructose 6-phosphate + ATP = beta-D-fructose 1,6-bisphosphate + ADP + H(+)</text>
        <dbReference type="Rhea" id="RHEA:16109"/>
        <dbReference type="ChEBI" id="CHEBI:15378"/>
        <dbReference type="ChEBI" id="CHEBI:30616"/>
        <dbReference type="ChEBI" id="CHEBI:32966"/>
        <dbReference type="ChEBI" id="CHEBI:57634"/>
        <dbReference type="ChEBI" id="CHEBI:456216"/>
        <dbReference type="EC" id="2.7.1.11"/>
    </reaction>
</comment>
<dbReference type="Pfam" id="PF00365">
    <property type="entry name" value="PFK"/>
    <property type="match status" value="2"/>
</dbReference>
<feature type="binding site" description="in other chain" evidence="14">
    <location>
        <begin position="418"/>
        <end position="420"/>
    </location>
    <ligand>
        <name>substrate</name>
        <note>ligand shared between dimeric partners</note>
    </ligand>
</feature>
<dbReference type="GO" id="GO:0005739">
    <property type="term" value="C:mitochondrion"/>
    <property type="evidence" value="ECO:0007669"/>
    <property type="project" value="TreeGrafter"/>
</dbReference>
<dbReference type="GO" id="GO:0005524">
    <property type="term" value="F:ATP binding"/>
    <property type="evidence" value="ECO:0007669"/>
    <property type="project" value="UniProtKB-KW"/>
</dbReference>
<keyword evidence="6 14" id="KW-0808">Transferase</keyword>
<name>A0A2P6NJF7_9EUKA</name>
<evidence type="ECO:0000313" key="18">
    <source>
        <dbReference type="Proteomes" id="UP000241769"/>
    </source>
</evidence>
<keyword evidence="11 14" id="KW-0460">Magnesium</keyword>
<evidence type="ECO:0000256" key="3">
    <source>
        <dbReference type="ARBA" id="ARBA00004679"/>
    </source>
</evidence>
<dbReference type="InParanoid" id="A0A2P6NJF7"/>
<comment type="caution">
    <text evidence="17">The sequence shown here is derived from an EMBL/GenBank/DDBJ whole genome shotgun (WGS) entry which is preliminary data.</text>
</comment>
<dbReference type="FunFam" id="3.40.50.460:FF:000007">
    <property type="entry name" value="ATP-dependent 6-phosphofructokinase"/>
    <property type="match status" value="1"/>
</dbReference>
<reference evidence="17 18" key="1">
    <citation type="journal article" date="2018" name="Genome Biol. Evol.">
        <title>Multiple Roots of Fruiting Body Formation in Amoebozoa.</title>
        <authorList>
            <person name="Hillmann F."/>
            <person name="Forbes G."/>
            <person name="Novohradska S."/>
            <person name="Ferling I."/>
            <person name="Riege K."/>
            <person name="Groth M."/>
            <person name="Westermann M."/>
            <person name="Marz M."/>
            <person name="Spaller T."/>
            <person name="Winckler T."/>
            <person name="Schaap P."/>
            <person name="Glockner G."/>
        </authorList>
    </citation>
    <scope>NUCLEOTIDE SEQUENCE [LARGE SCALE GENOMIC DNA]</scope>
    <source>
        <strain evidence="17 18">Jena</strain>
    </source>
</reference>
<dbReference type="STRING" id="1890364.A0A2P6NJF7"/>
<accession>A0A2P6NJF7</accession>
<dbReference type="InterPro" id="IPR009161">
    <property type="entry name" value="6-Pfructokinase_euk"/>
</dbReference>
<feature type="binding site" description="in other chain" evidence="14">
    <location>
        <begin position="462"/>
        <end position="464"/>
    </location>
    <ligand>
        <name>substrate</name>
        <note>ligand shared between dimeric partners</note>
    </ligand>
</feature>
<dbReference type="GO" id="GO:0042802">
    <property type="term" value="F:identical protein binding"/>
    <property type="evidence" value="ECO:0007669"/>
    <property type="project" value="TreeGrafter"/>
</dbReference>
<keyword evidence="7 14" id="KW-0479">Metal-binding</keyword>
<dbReference type="GO" id="GO:0016208">
    <property type="term" value="F:AMP binding"/>
    <property type="evidence" value="ECO:0007669"/>
    <property type="project" value="TreeGrafter"/>
</dbReference>
<dbReference type="GO" id="GO:0061621">
    <property type="term" value="P:canonical glycolysis"/>
    <property type="evidence" value="ECO:0007669"/>
    <property type="project" value="TreeGrafter"/>
</dbReference>
<dbReference type="GO" id="GO:0005945">
    <property type="term" value="C:6-phosphofructokinase complex"/>
    <property type="evidence" value="ECO:0007669"/>
    <property type="project" value="TreeGrafter"/>
</dbReference>
<evidence type="ECO:0000256" key="7">
    <source>
        <dbReference type="ARBA" id="ARBA00022723"/>
    </source>
</evidence>
<keyword evidence="4 14" id="KW-0963">Cytoplasm</keyword>
<dbReference type="InterPro" id="IPR022953">
    <property type="entry name" value="ATP_PFK"/>
</dbReference>
<comment type="cofactor">
    <cofactor evidence="1 14">
        <name>Mg(2+)</name>
        <dbReference type="ChEBI" id="CHEBI:18420"/>
    </cofactor>
</comment>
<feature type="region of interest" description="C-terminal regulatory PFK domain 2" evidence="14">
    <location>
        <begin position="662"/>
        <end position="1037"/>
    </location>
</feature>
<dbReference type="SUPFAM" id="SSF53784">
    <property type="entry name" value="Phosphofructokinase"/>
    <property type="match status" value="2"/>
</dbReference>
<feature type="binding site" evidence="14">
    <location>
        <position position="834"/>
    </location>
    <ligand>
        <name>beta-D-fructose 2,6-bisphosphate</name>
        <dbReference type="ChEBI" id="CHEBI:58579"/>
        <note>allosteric activator; ligand shared between dimeric partners</note>
    </ligand>
</feature>
<proteinExistence type="inferred from homology"/>
<evidence type="ECO:0000256" key="11">
    <source>
        <dbReference type="ARBA" id="ARBA00022842"/>
    </source>
</evidence>
<dbReference type="Gene3D" id="3.40.50.460">
    <property type="entry name" value="Phosphofructokinase domain"/>
    <property type="match status" value="2"/>
</dbReference>
<feature type="binding site" description="in other chain" evidence="14">
    <location>
        <begin position="796"/>
        <end position="800"/>
    </location>
    <ligand>
        <name>beta-D-fructose 2,6-bisphosphate</name>
        <dbReference type="ChEBI" id="CHEBI:58579"/>
        <note>allosteric activator; ligand shared between dimeric partners</note>
    </ligand>
</feature>
<sequence length="1037" mass="114644">MCDFHLALSTHRVDHPFMMKEYTENQRTESTEQLRLHRNRLLARNSDFPANWTVPGCLGVTQTSGWVTFFGHQHMSGVAHFSLIASTPEIFNSTVSFYTALGFSEVVLYDVYDLKSVRQPEHADSSQKETWLHSFGSSGLIQDDITLKIRLCPGCDVRVPAPNPQAEDISDDLRARRSSVSLFVNNLQTVIDKLKELSVHYQCRPDENSPVEIHVMDPTGLVLGFTNKENSFASRSTRKPQKLEPTSMMKDIPKLIEEISQGKSSEKRRKRIGVMTSGGDSQGMSAAVRAVVRMSYIRGCEPYGIYEGYEGLVQGGDLIKKMQWQDVRGWLSEGGTLIGTARCASFRERPGRLTAAKNLILAGIDALVICGGDGSLTGADIFRAEWSGLVQELISTGQLTEEQCAPYRFLTIVGLVGSIDNDMASTDATIGAYSSLTRICEAVDSIFATAYSHSRAFVVEVMGRHCGWLALMAGLSTGADFVFIPEHPPQPGWEDNMCKVLAKHRQIGKRTTIIIVAEGAIDTNLQPIKPNYIKDICSQRLNLDTRVTTLGHTQRGGVPCFFDRMLATLQGVEAVQAVLDATPDTPSPMIGINENRISRKPLMEAVRLTHSVAKAIESKDFDKAIGLRDPEFVEHLDAFRWTNAWSEDIESDFKLPPEKRLRIAIIHVGAPAGGMNAATRAAARYCINRGHTPLAVYNGFPGLCRHEAVSEADSLSHVLDWMDVEDWIIRGGSEIGTNRATPDMDLGTTAYMFQKHKFDAVMIVGGFEAFVALGQLTKARSSYPAFRIPMVCLPATISNNVPATEYSLGSDTALNVIVHYCDTIKQSASASRRRVFIVEVQGGRSGYLSVLSGLTVGALAIYSPEEGIKLKTLADDADYLRKTFAREKGEGRHGKLLIRNEMASQTYTTEVIGKMYEEESEGRYETRTSVLGHVQQGGNPSPMDRVRATRLAVRCMHFLEDCAYGVNKVDDNSTVIGVKGSAIVFTNILEAEEKEADMKNRISRNNWWAELKQLSDLLQRGTPELIASNYQLKDLPL</sequence>
<dbReference type="PANTHER" id="PTHR13697">
    <property type="entry name" value="PHOSPHOFRUCTOKINASE"/>
    <property type="match status" value="1"/>
</dbReference>
<dbReference type="UniPathway" id="UPA00109">
    <property type="reaction ID" value="UER00182"/>
</dbReference>
<comment type="similarity">
    <text evidence="15">Belongs to the phosphofructokinase type A (PFKA) family. ATP-dependent PFK group I subfamily. Eukaryotic two domain clade "E" sub-subfamily.</text>
</comment>
<dbReference type="GO" id="GO:0046872">
    <property type="term" value="F:metal ion binding"/>
    <property type="evidence" value="ECO:0007669"/>
    <property type="project" value="UniProtKB-KW"/>
</dbReference>
<dbReference type="GO" id="GO:0070095">
    <property type="term" value="F:fructose-6-phosphate binding"/>
    <property type="evidence" value="ECO:0007669"/>
    <property type="project" value="TreeGrafter"/>
</dbReference>
<evidence type="ECO:0000256" key="2">
    <source>
        <dbReference type="ARBA" id="ARBA00004496"/>
    </source>
</evidence>
<evidence type="ECO:0000256" key="9">
    <source>
        <dbReference type="ARBA" id="ARBA00022777"/>
    </source>
</evidence>
<evidence type="ECO:0000256" key="10">
    <source>
        <dbReference type="ARBA" id="ARBA00022840"/>
    </source>
</evidence>
<comment type="caution">
    <text evidence="14">Lacks conserved residue(s) required for the propagation of feature annotation.</text>
</comment>
<comment type="subunit">
    <text evidence="14">Homotetramer.</text>
</comment>
<feature type="binding site" description="in other chain" evidence="14">
    <location>
        <begin position="933"/>
        <end position="936"/>
    </location>
    <ligand>
        <name>beta-D-fructose 2,6-bisphosphate</name>
        <dbReference type="ChEBI" id="CHEBI:58579"/>
        <note>allosteric activator; ligand shared between dimeric partners</note>
    </ligand>
</feature>
<feature type="binding site" description="in other chain" evidence="14">
    <location>
        <position position="901"/>
    </location>
    <ligand>
        <name>beta-D-fructose 2,6-bisphosphate</name>
        <dbReference type="ChEBI" id="CHEBI:58579"/>
        <note>allosteric activator; ligand shared between dimeric partners</note>
    </ligand>
</feature>
<keyword evidence="5 14" id="KW-0021">Allosteric enzyme</keyword>
<feature type="region of interest" description="N-terminal catalytic PFK domain 1" evidence="14">
    <location>
        <begin position="1"/>
        <end position="644"/>
    </location>
</feature>
<dbReference type="PRINTS" id="PR00476">
    <property type="entry name" value="PHFRCTKINASE"/>
</dbReference>
<dbReference type="FunFam" id="3.40.50.460:FF:000008">
    <property type="entry name" value="ATP-dependent 6-phosphofructokinase"/>
    <property type="match status" value="1"/>
</dbReference>
<dbReference type="Gene3D" id="3.10.180.10">
    <property type="entry name" value="2,3-Dihydroxybiphenyl 1,2-Dioxygenase, domain 1"/>
    <property type="match status" value="1"/>
</dbReference>
<evidence type="ECO:0000256" key="5">
    <source>
        <dbReference type="ARBA" id="ARBA00022533"/>
    </source>
</evidence>
<keyword evidence="8 14" id="KW-0547">Nucleotide-binding</keyword>
<dbReference type="OrthoDB" id="537915at2759"/>
<dbReference type="GO" id="GO:0006002">
    <property type="term" value="P:fructose 6-phosphate metabolic process"/>
    <property type="evidence" value="ECO:0007669"/>
    <property type="project" value="InterPro"/>
</dbReference>
<feature type="binding site" evidence="14">
    <location>
        <begin position="342"/>
        <end position="343"/>
    </location>
    <ligand>
        <name>ATP</name>
        <dbReference type="ChEBI" id="CHEBI:30616"/>
    </ligand>
</feature>
<dbReference type="GO" id="GO:0030388">
    <property type="term" value="P:fructose 1,6-bisphosphate metabolic process"/>
    <property type="evidence" value="ECO:0007669"/>
    <property type="project" value="TreeGrafter"/>
</dbReference>
<feature type="binding site" evidence="14">
    <location>
        <position position="455"/>
    </location>
    <ligand>
        <name>substrate</name>
        <note>ligand shared between dimeric partners</note>
    </ligand>
</feature>
<feature type="binding site" evidence="14">
    <location>
        <begin position="372"/>
        <end position="375"/>
    </location>
    <ligand>
        <name>ATP</name>
        <dbReference type="ChEBI" id="CHEBI:30616"/>
    </ligand>
</feature>
<feature type="binding site" evidence="14">
    <location>
        <position position="373"/>
    </location>
    <ligand>
        <name>Mg(2+)</name>
        <dbReference type="ChEBI" id="CHEBI:18420"/>
        <note>catalytic</note>
    </ligand>
</feature>
<evidence type="ECO:0000256" key="14">
    <source>
        <dbReference type="HAMAP-Rule" id="MF_03184"/>
    </source>
</evidence>
<dbReference type="InterPro" id="IPR000023">
    <property type="entry name" value="Phosphofructokinase_dom"/>
</dbReference>
<dbReference type="Proteomes" id="UP000241769">
    <property type="component" value="Unassembled WGS sequence"/>
</dbReference>
<keyword evidence="12 14" id="KW-0324">Glycolysis</keyword>
<gene>
    <name evidence="17" type="ORF">PROFUN_04068</name>
</gene>
<comment type="subcellular location">
    <subcellularLocation>
        <location evidence="2 14">Cytoplasm</location>
    </subcellularLocation>
</comment>
<dbReference type="InterPro" id="IPR015912">
    <property type="entry name" value="Phosphofructokinase_CS"/>
</dbReference>
<feature type="binding site" description="in other chain" evidence="14">
    <location>
        <position position="739"/>
    </location>
    <ligand>
        <name>beta-D-fructose 2,6-bisphosphate</name>
        <dbReference type="ChEBI" id="CHEBI:58579"/>
        <note>allosteric activator; ligand shared between dimeric partners</note>
    </ligand>
</feature>
<evidence type="ECO:0000313" key="17">
    <source>
        <dbReference type="EMBL" id="PRP84077.1"/>
    </source>
</evidence>
<comment type="function">
    <text evidence="14">Catalyzes the phosphorylation of D-fructose 6-phosphate to fructose 1,6-bisphosphate by ATP, the first committing step of glycolysis.</text>
</comment>
<organism evidence="17 18">
    <name type="scientific">Planoprotostelium fungivorum</name>
    <dbReference type="NCBI Taxonomy" id="1890364"/>
    <lineage>
        <taxon>Eukaryota</taxon>
        <taxon>Amoebozoa</taxon>
        <taxon>Evosea</taxon>
        <taxon>Variosea</taxon>
        <taxon>Cavosteliida</taxon>
        <taxon>Cavosteliaceae</taxon>
        <taxon>Planoprotostelium</taxon>
    </lineage>
</organism>
<dbReference type="HAMAP" id="MF_03184">
    <property type="entry name" value="Phosphofructokinase_I_E"/>
    <property type="match status" value="1"/>
</dbReference>
<dbReference type="GO" id="GO:0048029">
    <property type="term" value="F:monosaccharide binding"/>
    <property type="evidence" value="ECO:0007669"/>
    <property type="project" value="TreeGrafter"/>
</dbReference>
<evidence type="ECO:0000256" key="13">
    <source>
        <dbReference type="ARBA" id="ARBA00048070"/>
    </source>
</evidence>
<feature type="binding site" description="in other chain" evidence="14">
    <location>
        <begin position="841"/>
        <end position="843"/>
    </location>
    <ligand>
        <name>beta-D-fructose 2,6-bisphosphate</name>
        <dbReference type="ChEBI" id="CHEBI:58579"/>
        <note>allosteric activator; ligand shared between dimeric partners</note>
    </ligand>
</feature>
<evidence type="ECO:0000256" key="6">
    <source>
        <dbReference type="ARBA" id="ARBA00022679"/>
    </source>
</evidence>
<dbReference type="NCBIfam" id="TIGR02478">
    <property type="entry name" value="6PF1K_euk"/>
    <property type="match status" value="1"/>
</dbReference>
<dbReference type="InterPro" id="IPR035966">
    <property type="entry name" value="PKF_sf"/>
</dbReference>
<keyword evidence="18" id="KW-1185">Reference proteome</keyword>
<feature type="binding site" description="in other chain" evidence="14">
    <location>
        <begin position="552"/>
        <end position="555"/>
    </location>
    <ligand>
        <name>substrate</name>
        <note>ligand shared between dimeric partners</note>
    </ligand>
</feature>
<evidence type="ECO:0000256" key="1">
    <source>
        <dbReference type="ARBA" id="ARBA00001946"/>
    </source>
</evidence>
<feature type="binding site" description="in other chain" evidence="14">
    <location>
        <position position="518"/>
    </location>
    <ligand>
        <name>substrate</name>
        <note>ligand shared between dimeric partners</note>
    </ligand>
</feature>
<feature type="domain" description="Phosphofructokinase" evidence="16">
    <location>
        <begin position="662"/>
        <end position="959"/>
    </location>
</feature>
<feature type="binding site" description="in other chain" evidence="14">
    <location>
        <position position="1001"/>
    </location>
    <ligand>
        <name>beta-D-fructose 2,6-bisphosphate</name>
        <dbReference type="ChEBI" id="CHEBI:58579"/>
        <note>allosteric activator; ligand shared between dimeric partners</note>
    </ligand>
</feature>